<evidence type="ECO:0000313" key="6">
    <source>
        <dbReference type="Proteomes" id="UP000276029"/>
    </source>
</evidence>
<organism evidence="3 5">
    <name type="scientific">Sphingosinicella microcystinivorans</name>
    <dbReference type="NCBI Taxonomy" id="335406"/>
    <lineage>
        <taxon>Bacteria</taxon>
        <taxon>Pseudomonadati</taxon>
        <taxon>Pseudomonadota</taxon>
        <taxon>Alphaproteobacteria</taxon>
        <taxon>Sphingomonadales</taxon>
        <taxon>Sphingosinicellaceae</taxon>
        <taxon>Sphingosinicella</taxon>
    </lineage>
</organism>
<dbReference type="InterPro" id="IPR050791">
    <property type="entry name" value="Aldo-Keto_reductase"/>
</dbReference>
<dbReference type="Gene3D" id="3.20.20.100">
    <property type="entry name" value="NADP-dependent oxidoreductase domain"/>
    <property type="match status" value="1"/>
</dbReference>
<evidence type="ECO:0000256" key="1">
    <source>
        <dbReference type="ARBA" id="ARBA00023002"/>
    </source>
</evidence>
<dbReference type="PANTHER" id="PTHR43625:SF40">
    <property type="entry name" value="ALDO-KETO REDUCTASE YAKC [NADP(+)]"/>
    <property type="match status" value="1"/>
</dbReference>
<evidence type="ECO:0000313" key="4">
    <source>
        <dbReference type="EMBL" id="RKS86329.1"/>
    </source>
</evidence>
<reference evidence="4 6" key="2">
    <citation type="submission" date="2018-10" db="EMBL/GenBank/DDBJ databases">
        <title>Genomic Encyclopedia of Type Strains, Phase IV (KMG-IV): sequencing the most valuable type-strain genomes for metagenomic binning, comparative biology and taxonomic classification.</title>
        <authorList>
            <person name="Goeker M."/>
        </authorList>
    </citation>
    <scope>NUCLEOTIDE SEQUENCE [LARGE SCALE GENOMIC DNA]</scope>
    <source>
        <strain evidence="4 6">DSM 19791</strain>
    </source>
</reference>
<keyword evidence="1" id="KW-0560">Oxidoreductase</keyword>
<gene>
    <name evidence="4" type="ORF">DFR51_3032</name>
    <name evidence="3" type="ORF">SmB9_32830</name>
</gene>
<protein>
    <submittedName>
        <fullName evidence="3 4">Oxidoreductase</fullName>
    </submittedName>
</protein>
<dbReference type="GO" id="GO:0016491">
    <property type="term" value="F:oxidoreductase activity"/>
    <property type="evidence" value="ECO:0007669"/>
    <property type="project" value="UniProtKB-KW"/>
</dbReference>
<dbReference type="InterPro" id="IPR036812">
    <property type="entry name" value="NAD(P)_OxRdtase_dom_sf"/>
</dbReference>
<feature type="domain" description="NADP-dependent oxidoreductase" evidence="2">
    <location>
        <begin position="16"/>
        <end position="312"/>
    </location>
</feature>
<accession>A0AAD1D8R1</accession>
<evidence type="ECO:0000259" key="2">
    <source>
        <dbReference type="Pfam" id="PF00248"/>
    </source>
</evidence>
<evidence type="ECO:0000313" key="5">
    <source>
        <dbReference type="Proteomes" id="UP000275727"/>
    </source>
</evidence>
<dbReference type="Proteomes" id="UP000275727">
    <property type="component" value="Chromosome"/>
</dbReference>
<dbReference type="RefSeq" id="WP_121052662.1">
    <property type="nucleotide sequence ID" value="NZ_AP018711.1"/>
</dbReference>
<dbReference type="Pfam" id="PF00248">
    <property type="entry name" value="Aldo_ket_red"/>
    <property type="match status" value="1"/>
</dbReference>
<dbReference type="GO" id="GO:0005737">
    <property type="term" value="C:cytoplasm"/>
    <property type="evidence" value="ECO:0007669"/>
    <property type="project" value="TreeGrafter"/>
</dbReference>
<dbReference type="CDD" id="cd19076">
    <property type="entry name" value="AKR_AKR13A_13D"/>
    <property type="match status" value="1"/>
</dbReference>
<dbReference type="Proteomes" id="UP000276029">
    <property type="component" value="Unassembled WGS sequence"/>
</dbReference>
<dbReference type="InterPro" id="IPR023210">
    <property type="entry name" value="NADP_OxRdtase_dom"/>
</dbReference>
<dbReference type="EMBL" id="AP018711">
    <property type="protein sequence ID" value="BBE35625.1"/>
    <property type="molecule type" value="Genomic_DNA"/>
</dbReference>
<proteinExistence type="predicted"/>
<sequence length="336" mass="36698">MKTITLGASGIQSSIMGLGCMGMSEFYGERDDVQSRATLERAFELGVTHFDTSNVYGRGHNEQLVGDFIRDKRDGVMLASKFGVVRDPGGTQGSTYDRDIDNSPAYMRQCCEESLARLGTDVIDLYYVHRAAPGIPIEDTVGALSRLVEEGKIRGIGLSEIDGDTLRRAHATHPIAALQSEYSLWTREAERDVLPICRELNITFVAYSPLGRGFLTGAIQKADDLAKDDFRLTSPRFQGDNFDRNLAIVAHVNDLAQRKGCTAGQIAIAWLLHQDRDIVPIPGTKRIKYLEENVAASQVALDPSDLATLEALLPIGGAAGSRYDPNFKGNPEAVKP</sequence>
<keyword evidence="6" id="KW-1185">Reference proteome</keyword>
<dbReference type="PROSITE" id="PS51257">
    <property type="entry name" value="PROKAR_LIPOPROTEIN"/>
    <property type="match status" value="1"/>
</dbReference>
<dbReference type="PANTHER" id="PTHR43625">
    <property type="entry name" value="AFLATOXIN B1 ALDEHYDE REDUCTASE"/>
    <property type="match status" value="1"/>
</dbReference>
<name>A0AAD1D8R1_SPHMI</name>
<dbReference type="EMBL" id="RBWX01000010">
    <property type="protein sequence ID" value="RKS86329.1"/>
    <property type="molecule type" value="Genomic_DNA"/>
</dbReference>
<dbReference type="SUPFAM" id="SSF51430">
    <property type="entry name" value="NAD(P)-linked oxidoreductase"/>
    <property type="match status" value="1"/>
</dbReference>
<evidence type="ECO:0000313" key="3">
    <source>
        <dbReference type="EMBL" id="BBE35625.1"/>
    </source>
</evidence>
<dbReference type="KEGG" id="smic:SmB9_32830"/>
<dbReference type="AlphaFoldDB" id="A0AAD1D8R1"/>
<reference evidence="3 5" key="1">
    <citation type="submission" date="2018-06" db="EMBL/GenBank/DDBJ databases">
        <title>Complete Genome Sequence of the Microcystin-Degrading Bacterium Sphingosinicella microcystinivorans Strain B-9.</title>
        <authorList>
            <person name="Jin H."/>
            <person name="Nishizawa T."/>
            <person name="Guo Y."/>
            <person name="Nishizawa A."/>
            <person name="Park H."/>
            <person name="Kato H."/>
            <person name="Tsuji K."/>
            <person name="Harada K."/>
        </authorList>
    </citation>
    <scope>NUCLEOTIDE SEQUENCE [LARGE SCALE GENOMIC DNA]</scope>
    <source>
        <strain evidence="3 5">B9</strain>
    </source>
</reference>